<dbReference type="Gene3D" id="3.10.28.10">
    <property type="entry name" value="Homing endonucleases"/>
    <property type="match status" value="1"/>
</dbReference>
<evidence type="ECO:0008006" key="2">
    <source>
        <dbReference type="Google" id="ProtNLM"/>
    </source>
</evidence>
<protein>
    <recommendedName>
        <fullName evidence="2">Homing endonuclease LAGLIDADG domain-containing protein</fullName>
    </recommendedName>
</protein>
<dbReference type="InterPro" id="IPR027434">
    <property type="entry name" value="Homing_endonucl"/>
</dbReference>
<comment type="caution">
    <text evidence="1">The sequence shown here is derived from an EMBL/GenBank/DDBJ whole genome shotgun (WGS) entry which is preliminary data.</text>
</comment>
<accession>X1DJ58</accession>
<evidence type="ECO:0000313" key="1">
    <source>
        <dbReference type="EMBL" id="GAG96441.1"/>
    </source>
</evidence>
<reference evidence="1" key="1">
    <citation type="journal article" date="2014" name="Front. Microbiol.">
        <title>High frequency of phylogenetically diverse reductive dehalogenase-homologous genes in deep subseafloor sedimentary metagenomes.</title>
        <authorList>
            <person name="Kawai M."/>
            <person name="Futagami T."/>
            <person name="Toyoda A."/>
            <person name="Takaki Y."/>
            <person name="Nishi S."/>
            <person name="Hori S."/>
            <person name="Arai W."/>
            <person name="Tsubouchi T."/>
            <person name="Morono Y."/>
            <person name="Uchiyama I."/>
            <person name="Ito T."/>
            <person name="Fujiyama A."/>
            <person name="Inagaki F."/>
            <person name="Takami H."/>
        </authorList>
    </citation>
    <scope>NUCLEOTIDE SEQUENCE</scope>
    <source>
        <strain evidence="1">Expedition CK06-06</strain>
    </source>
</reference>
<gene>
    <name evidence="1" type="ORF">S01H4_45098</name>
</gene>
<organism evidence="1">
    <name type="scientific">marine sediment metagenome</name>
    <dbReference type="NCBI Taxonomy" id="412755"/>
    <lineage>
        <taxon>unclassified sequences</taxon>
        <taxon>metagenomes</taxon>
        <taxon>ecological metagenomes</taxon>
    </lineage>
</organism>
<dbReference type="EMBL" id="BART01025077">
    <property type="protein sequence ID" value="GAG96441.1"/>
    <property type="molecule type" value="Genomic_DNA"/>
</dbReference>
<name>X1DJ58_9ZZZZ</name>
<sequence length="53" mass="6327">MECGTIVNKLKQTGNKEAQCQYHVTSISDLKEHVIPFFDRYQPILKKRDFELW</sequence>
<feature type="non-terminal residue" evidence="1">
    <location>
        <position position="53"/>
    </location>
</feature>
<proteinExistence type="predicted"/>
<dbReference type="AlphaFoldDB" id="X1DJ58"/>